<dbReference type="InterPro" id="IPR016181">
    <property type="entry name" value="Acyl_CoA_acyltransferase"/>
</dbReference>
<evidence type="ECO:0000313" key="2">
    <source>
        <dbReference type="Proteomes" id="UP000245080"/>
    </source>
</evidence>
<dbReference type="Proteomes" id="UP000245080">
    <property type="component" value="Unassembled WGS sequence"/>
</dbReference>
<protein>
    <recommendedName>
        <fullName evidence="3">GNAT family N-acetyltransferase</fullName>
    </recommendedName>
</protein>
<evidence type="ECO:0000313" key="1">
    <source>
        <dbReference type="EMBL" id="PWG00028.1"/>
    </source>
</evidence>
<dbReference type="Gene3D" id="3.40.630.30">
    <property type="match status" value="1"/>
</dbReference>
<gene>
    <name evidence="1" type="ORF">DCM90_03570</name>
</gene>
<keyword evidence="2" id="KW-1185">Reference proteome</keyword>
<name>A0A2V1MZV9_9LACO</name>
<proteinExistence type="predicted"/>
<reference evidence="1 2" key="1">
    <citation type="journal article" date="2018" name="Int. J. Syst. Evol. Microbiol.">
        <title>Lactobacillus bambusae sp. nov., isolated from a traditional fermented Ma-bamboo shoots of Taiwan.</title>
        <authorList>
            <person name="Wang L.-T."/>
        </authorList>
    </citation>
    <scope>NUCLEOTIDE SEQUENCE [LARGE SCALE GENOMIC DNA]</scope>
    <source>
        <strain evidence="1 2">BS-W1</strain>
    </source>
</reference>
<accession>A0A2V1MZV9</accession>
<dbReference type="AlphaFoldDB" id="A0A2V1MZV9"/>
<dbReference type="SUPFAM" id="SSF55729">
    <property type="entry name" value="Acyl-CoA N-acyltransferases (Nat)"/>
    <property type="match status" value="1"/>
</dbReference>
<dbReference type="RefSeq" id="WP_109249975.1">
    <property type="nucleotide sequence ID" value="NZ_QCXQ01000002.1"/>
</dbReference>
<organism evidence="1 2">
    <name type="scientific">Levilactobacillus bambusae</name>
    <dbReference type="NCBI Taxonomy" id="2024736"/>
    <lineage>
        <taxon>Bacteria</taxon>
        <taxon>Bacillati</taxon>
        <taxon>Bacillota</taxon>
        <taxon>Bacilli</taxon>
        <taxon>Lactobacillales</taxon>
        <taxon>Lactobacillaceae</taxon>
        <taxon>Levilactobacillus</taxon>
    </lineage>
</organism>
<comment type="caution">
    <text evidence="1">The sequence shown here is derived from an EMBL/GenBank/DDBJ whole genome shotgun (WGS) entry which is preliminary data.</text>
</comment>
<dbReference type="OrthoDB" id="5319888at2"/>
<sequence>MLRDATITDADHVFALVLHELERRNWRILRRVSKEQLSQVLFVGYHAPDFRYGLNQVRVYENQGVAAGVAFGYPAANEANLDQQWDDLFAKFQIQLTKPFPPVVRAYSDEWYLDLLEVSPRYRHKAYRGQTFAEYLMQDAIHRTRLSGYRYVGLDARPGSPLADLAAEFGFVVTQTNRFDRQSWVHLRLRLV</sequence>
<evidence type="ECO:0008006" key="3">
    <source>
        <dbReference type="Google" id="ProtNLM"/>
    </source>
</evidence>
<dbReference type="EMBL" id="QCXQ01000002">
    <property type="protein sequence ID" value="PWG00028.1"/>
    <property type="molecule type" value="Genomic_DNA"/>
</dbReference>